<protein>
    <submittedName>
        <fullName evidence="2">Uncharacterized protein</fullName>
    </submittedName>
</protein>
<organism evidence="2 3">
    <name type="scientific">Frankia canadensis</name>
    <dbReference type="NCBI Taxonomy" id="1836972"/>
    <lineage>
        <taxon>Bacteria</taxon>
        <taxon>Bacillati</taxon>
        <taxon>Actinomycetota</taxon>
        <taxon>Actinomycetes</taxon>
        <taxon>Frankiales</taxon>
        <taxon>Frankiaceae</taxon>
        <taxon>Frankia</taxon>
    </lineage>
</organism>
<keyword evidence="3" id="KW-1185">Reference proteome</keyword>
<evidence type="ECO:0000313" key="2">
    <source>
        <dbReference type="EMBL" id="SNQ49550.1"/>
    </source>
</evidence>
<evidence type="ECO:0000256" key="1">
    <source>
        <dbReference type="SAM" id="MobiDB-lite"/>
    </source>
</evidence>
<proteinExistence type="predicted"/>
<feature type="region of interest" description="Disordered" evidence="1">
    <location>
        <begin position="1"/>
        <end position="27"/>
    </location>
</feature>
<sequence length="27" mass="2761">MGRTFRAGAGEGLDVPLSHGSLSDSSR</sequence>
<dbReference type="Proteomes" id="UP000234331">
    <property type="component" value="Unassembled WGS sequence"/>
</dbReference>
<reference evidence="2 3" key="1">
    <citation type="submission" date="2017-06" db="EMBL/GenBank/DDBJ databases">
        <authorList>
            <person name="Kim H.J."/>
            <person name="Triplett B.A."/>
        </authorList>
    </citation>
    <scope>NUCLEOTIDE SEQUENCE [LARGE SCALE GENOMIC DNA]</scope>
    <source>
        <strain evidence="2">FRACA_ARgP5</strain>
    </source>
</reference>
<name>A0A2I2KV67_9ACTN</name>
<evidence type="ECO:0000313" key="3">
    <source>
        <dbReference type="Proteomes" id="UP000234331"/>
    </source>
</evidence>
<dbReference type="AlphaFoldDB" id="A0A2I2KV67"/>
<gene>
    <name evidence="2" type="ORF">FRACA_3410007</name>
</gene>
<accession>A0A2I2KV67</accession>
<dbReference type="EMBL" id="FZMO01000270">
    <property type="protein sequence ID" value="SNQ49550.1"/>
    <property type="molecule type" value="Genomic_DNA"/>
</dbReference>